<evidence type="ECO:0000313" key="1">
    <source>
        <dbReference type="EMBL" id="GHO54623.1"/>
    </source>
</evidence>
<dbReference type="EMBL" id="BNJG01000001">
    <property type="protein sequence ID" value="GHO54623.1"/>
    <property type="molecule type" value="Genomic_DNA"/>
</dbReference>
<organism evidence="1 2">
    <name type="scientific">Ktedonobacter robiniae</name>
    <dbReference type="NCBI Taxonomy" id="2778365"/>
    <lineage>
        <taxon>Bacteria</taxon>
        <taxon>Bacillati</taxon>
        <taxon>Chloroflexota</taxon>
        <taxon>Ktedonobacteria</taxon>
        <taxon>Ktedonobacterales</taxon>
        <taxon>Ktedonobacteraceae</taxon>
        <taxon>Ktedonobacter</taxon>
    </lineage>
</organism>
<gene>
    <name evidence="1" type="ORF">KSB_30980</name>
</gene>
<dbReference type="Proteomes" id="UP000654345">
    <property type="component" value="Unassembled WGS sequence"/>
</dbReference>
<reference evidence="1 2" key="1">
    <citation type="journal article" date="2021" name="Int. J. Syst. Evol. Microbiol.">
        <title>Reticulibacter mediterranei gen. nov., sp. nov., within the new family Reticulibacteraceae fam. nov., and Ktedonospora formicarum gen. nov., sp. nov., Ktedonobacter robiniae sp. nov., Dictyobacter formicarum sp. nov. and Dictyobacter arantiisoli sp. nov., belonging to the class Ktedonobacteria.</title>
        <authorList>
            <person name="Yabe S."/>
            <person name="Zheng Y."/>
            <person name="Wang C.M."/>
            <person name="Sakai Y."/>
            <person name="Abe K."/>
            <person name="Yokota A."/>
            <person name="Donadio S."/>
            <person name="Cavaletti L."/>
            <person name="Monciardini P."/>
        </authorList>
    </citation>
    <scope>NUCLEOTIDE SEQUENCE [LARGE SCALE GENOMIC DNA]</scope>
    <source>
        <strain evidence="1 2">SOSP1-30</strain>
    </source>
</reference>
<accession>A0ABQ3UPI0</accession>
<name>A0ABQ3UPI0_9CHLR</name>
<protein>
    <submittedName>
        <fullName evidence="1">Uncharacterized protein</fullName>
    </submittedName>
</protein>
<evidence type="ECO:0000313" key="2">
    <source>
        <dbReference type="Proteomes" id="UP000654345"/>
    </source>
</evidence>
<keyword evidence="2" id="KW-1185">Reference proteome</keyword>
<proteinExistence type="predicted"/>
<sequence>MFCTDIMVIQATSLIDSQLDNLLRTRRQANLAEHDAVSAPDNKFNGATNFVQFDTEICQYFGSNTLSFTHKAE</sequence>
<comment type="caution">
    <text evidence="1">The sequence shown here is derived from an EMBL/GenBank/DDBJ whole genome shotgun (WGS) entry which is preliminary data.</text>
</comment>